<dbReference type="PANTHER" id="PTHR31875">
    <property type="entry name" value="PROTEIN DEHYDRATION-INDUCED 19"/>
    <property type="match status" value="1"/>
</dbReference>
<name>A0A4S8K8S4_MUSBA</name>
<sequence>MEEEVLPDFRCPYRYEDHDITSICCHLEEEHAFEAKAAVCSICSTRAIFLALKYYGESAIDHESAQLSFDLKVQGHLRNPRGGLARRLMQHRSVRGDP</sequence>
<comment type="caution">
    <text evidence="2">The sequence shown here is derived from an EMBL/GenBank/DDBJ whole genome shotgun (WGS) entry which is preliminary data.</text>
</comment>
<evidence type="ECO:0000313" key="2">
    <source>
        <dbReference type="EMBL" id="THU71410.1"/>
    </source>
</evidence>
<evidence type="ECO:0000259" key="1">
    <source>
        <dbReference type="Pfam" id="PF05605"/>
    </source>
</evidence>
<proteinExistence type="predicted"/>
<protein>
    <recommendedName>
        <fullName evidence="1">Di19 zinc-binding domain-containing protein</fullName>
    </recommendedName>
</protein>
<accession>A0A4S8K8S4</accession>
<keyword evidence="3" id="KW-1185">Reference proteome</keyword>
<dbReference type="InterPro" id="IPR008598">
    <property type="entry name" value="Di19_Zn-bd"/>
</dbReference>
<dbReference type="Proteomes" id="UP000317650">
    <property type="component" value="Chromosome 4"/>
</dbReference>
<dbReference type="AlphaFoldDB" id="A0A4S8K8S4"/>
<dbReference type="PANTHER" id="PTHR31875:SF6">
    <property type="entry name" value="PROTEIN DEHYDRATION-INDUCED 19"/>
    <property type="match status" value="1"/>
</dbReference>
<dbReference type="InterPro" id="IPR033347">
    <property type="entry name" value="Di19"/>
</dbReference>
<feature type="domain" description="Di19 zinc-binding" evidence="1">
    <location>
        <begin position="8"/>
        <end position="46"/>
    </location>
</feature>
<evidence type="ECO:0000313" key="3">
    <source>
        <dbReference type="Proteomes" id="UP000317650"/>
    </source>
</evidence>
<organism evidence="2 3">
    <name type="scientific">Musa balbisiana</name>
    <name type="common">Banana</name>
    <dbReference type="NCBI Taxonomy" id="52838"/>
    <lineage>
        <taxon>Eukaryota</taxon>
        <taxon>Viridiplantae</taxon>
        <taxon>Streptophyta</taxon>
        <taxon>Embryophyta</taxon>
        <taxon>Tracheophyta</taxon>
        <taxon>Spermatophyta</taxon>
        <taxon>Magnoliopsida</taxon>
        <taxon>Liliopsida</taxon>
        <taxon>Zingiberales</taxon>
        <taxon>Musaceae</taxon>
        <taxon>Musa</taxon>
    </lineage>
</organism>
<dbReference type="EMBL" id="PYDT01000001">
    <property type="protein sequence ID" value="THU71410.1"/>
    <property type="molecule type" value="Genomic_DNA"/>
</dbReference>
<gene>
    <name evidence="2" type="ORF">C4D60_Mb04t01090</name>
</gene>
<reference evidence="2 3" key="1">
    <citation type="journal article" date="2019" name="Nat. Plants">
        <title>Genome sequencing of Musa balbisiana reveals subgenome evolution and function divergence in polyploid bananas.</title>
        <authorList>
            <person name="Yao X."/>
        </authorList>
    </citation>
    <scope>NUCLEOTIDE SEQUENCE [LARGE SCALE GENOMIC DNA]</scope>
    <source>
        <strain evidence="3">cv. DH-PKW</strain>
        <tissue evidence="2">Leaves</tissue>
    </source>
</reference>
<dbReference type="Pfam" id="PF05605">
    <property type="entry name" value="zf-Di19"/>
    <property type="match status" value="1"/>
</dbReference>